<evidence type="ECO:0000256" key="10">
    <source>
        <dbReference type="SAM" id="MobiDB-lite"/>
    </source>
</evidence>
<dbReference type="InterPro" id="IPR011009">
    <property type="entry name" value="Kinase-like_dom_sf"/>
</dbReference>
<dbReference type="EMBL" id="JAZGQO010000006">
    <property type="protein sequence ID" value="KAK6184745.1"/>
    <property type="molecule type" value="Genomic_DNA"/>
</dbReference>
<comment type="catalytic activity">
    <reaction evidence="8">
        <text>L-threonyl-[protein] + ATP = O-phospho-L-threonyl-[protein] + ADP + H(+)</text>
        <dbReference type="Rhea" id="RHEA:46608"/>
        <dbReference type="Rhea" id="RHEA-COMP:11060"/>
        <dbReference type="Rhea" id="RHEA-COMP:11605"/>
        <dbReference type="ChEBI" id="CHEBI:15378"/>
        <dbReference type="ChEBI" id="CHEBI:30013"/>
        <dbReference type="ChEBI" id="CHEBI:30616"/>
        <dbReference type="ChEBI" id="CHEBI:61977"/>
        <dbReference type="ChEBI" id="CHEBI:456216"/>
        <dbReference type="EC" id="2.7.11.1"/>
    </reaction>
</comment>
<dbReference type="PROSITE" id="PS00108">
    <property type="entry name" value="PROTEIN_KINASE_ST"/>
    <property type="match status" value="1"/>
</dbReference>
<comment type="similarity">
    <text evidence="1">Belongs to the protein kinase superfamily. NEK Ser/Thr protein kinase family. NIMA subfamily.</text>
</comment>
<feature type="compositionally biased region" description="Acidic residues" evidence="10">
    <location>
        <begin position="510"/>
        <end position="521"/>
    </location>
</feature>
<dbReference type="SUPFAM" id="SSF56112">
    <property type="entry name" value="Protein kinase-like (PK-like)"/>
    <property type="match status" value="1"/>
</dbReference>
<dbReference type="PANTHER" id="PTHR44899:SF8">
    <property type="entry name" value="NIMA-RELATED KINASE 11"/>
    <property type="match status" value="1"/>
</dbReference>
<protein>
    <recommendedName>
        <fullName evidence="2">non-specific serine/threonine protein kinase</fullName>
        <ecNumber evidence="2">2.7.11.1</ecNumber>
    </recommendedName>
</protein>
<dbReference type="Gene3D" id="1.10.510.10">
    <property type="entry name" value="Transferase(Phosphotransferase) domain 1"/>
    <property type="match status" value="1"/>
</dbReference>
<feature type="domain" description="Protein kinase" evidence="11">
    <location>
        <begin position="23"/>
        <end position="281"/>
    </location>
</feature>
<name>A0AAN8JZ27_PATCE</name>
<feature type="region of interest" description="Disordered" evidence="10">
    <location>
        <begin position="497"/>
        <end position="523"/>
    </location>
</feature>
<keyword evidence="6" id="KW-0418">Kinase</keyword>
<feature type="region of interest" description="Disordered" evidence="10">
    <location>
        <begin position="429"/>
        <end position="455"/>
    </location>
</feature>
<dbReference type="PROSITE" id="PS50011">
    <property type="entry name" value="PROTEIN_KINASE_DOM"/>
    <property type="match status" value="1"/>
</dbReference>
<dbReference type="InterPro" id="IPR051131">
    <property type="entry name" value="NEK_Ser/Thr_kinase_NIMA"/>
</dbReference>
<evidence type="ECO:0000256" key="1">
    <source>
        <dbReference type="ARBA" id="ARBA00010886"/>
    </source>
</evidence>
<keyword evidence="7" id="KW-0067">ATP-binding</keyword>
<evidence type="ECO:0000256" key="9">
    <source>
        <dbReference type="ARBA" id="ARBA00048679"/>
    </source>
</evidence>
<reference evidence="12 13" key="1">
    <citation type="submission" date="2024-01" db="EMBL/GenBank/DDBJ databases">
        <title>The genome of the rayed Mediterranean limpet Patella caerulea (Linnaeus, 1758).</title>
        <authorList>
            <person name="Anh-Thu Weber A."/>
            <person name="Halstead-Nussloch G."/>
        </authorList>
    </citation>
    <scope>NUCLEOTIDE SEQUENCE [LARGE SCALE GENOMIC DNA]</scope>
    <source>
        <strain evidence="12">AATW-2023a</strain>
        <tissue evidence="12">Whole specimen</tissue>
    </source>
</reference>
<dbReference type="SMART" id="SM00220">
    <property type="entry name" value="S_TKc"/>
    <property type="match status" value="1"/>
</dbReference>
<organism evidence="12 13">
    <name type="scientific">Patella caerulea</name>
    <name type="common">Rayed Mediterranean limpet</name>
    <dbReference type="NCBI Taxonomy" id="87958"/>
    <lineage>
        <taxon>Eukaryota</taxon>
        <taxon>Metazoa</taxon>
        <taxon>Spiralia</taxon>
        <taxon>Lophotrochozoa</taxon>
        <taxon>Mollusca</taxon>
        <taxon>Gastropoda</taxon>
        <taxon>Patellogastropoda</taxon>
        <taxon>Patelloidea</taxon>
        <taxon>Patellidae</taxon>
        <taxon>Patella</taxon>
    </lineage>
</organism>
<evidence type="ECO:0000256" key="2">
    <source>
        <dbReference type="ARBA" id="ARBA00012513"/>
    </source>
</evidence>
<evidence type="ECO:0000313" key="13">
    <source>
        <dbReference type="Proteomes" id="UP001347796"/>
    </source>
</evidence>
<dbReference type="InterPro" id="IPR000719">
    <property type="entry name" value="Prot_kinase_dom"/>
</dbReference>
<evidence type="ECO:0000259" key="11">
    <source>
        <dbReference type="PROSITE" id="PS50011"/>
    </source>
</evidence>
<proteinExistence type="inferred from homology"/>
<evidence type="ECO:0000256" key="8">
    <source>
        <dbReference type="ARBA" id="ARBA00047899"/>
    </source>
</evidence>
<dbReference type="EC" id="2.7.11.1" evidence="2"/>
<comment type="catalytic activity">
    <reaction evidence="9">
        <text>L-seryl-[protein] + ATP = O-phospho-L-seryl-[protein] + ADP + H(+)</text>
        <dbReference type="Rhea" id="RHEA:17989"/>
        <dbReference type="Rhea" id="RHEA-COMP:9863"/>
        <dbReference type="Rhea" id="RHEA-COMP:11604"/>
        <dbReference type="ChEBI" id="CHEBI:15378"/>
        <dbReference type="ChEBI" id="CHEBI:29999"/>
        <dbReference type="ChEBI" id="CHEBI:30616"/>
        <dbReference type="ChEBI" id="CHEBI:83421"/>
        <dbReference type="ChEBI" id="CHEBI:456216"/>
        <dbReference type="EC" id="2.7.11.1"/>
    </reaction>
</comment>
<dbReference type="InterPro" id="IPR008271">
    <property type="entry name" value="Ser/Thr_kinase_AS"/>
</dbReference>
<feature type="compositionally biased region" description="Polar residues" evidence="10">
    <location>
        <begin position="441"/>
        <end position="450"/>
    </location>
</feature>
<evidence type="ECO:0000313" key="12">
    <source>
        <dbReference type="EMBL" id="KAK6184745.1"/>
    </source>
</evidence>
<sequence>MPLRRPNTNNDTKVEAKILANRYEVVKKLGSGNFGTVFVCKDRQNTEEDKVVKEIYVGDLQPDETVDANHEARLLSRLKHPNIVKYFDSFVDTGGEYFCIITEYCEGGDLDVKITEVKKKKSHLDESTVLNWFVQLVLAVKYLHSQRVLHRDLKARNIFLRKNKVKIGDFGISRILMSASDYASTFTGTPFYMSPEVLKHEGYNSKSDIWSVGCILYEMCALEHAFDGQGLMAIMYKIVEGVPPDLPKRYSKQLNDVFKGIIIKEPEKRPSATEITQIPFIAQHMSQMKDILSDEVHCKSDPGTIDARDFHRYVSEKAHLREMQPKKQPQKKEKLLTPSERMKLNKLRKVEEERNRLSQHAKENFLENQERKSEIRNTMSKTIAPVWVGGEGEGESIKKMLSRGSAKIHKERQATTLSEADLIRRMCSQDDDEDETDDYHQQSYTLNSRPNYLFEDRPITPMKNTMVYDRLHSTLDFEDGIPKDPDLAETYYSQYDDEFENPESPSISTPDDDDDDDDEDEKTIVNKGNTVYEKANSTTASDNGERTFAGDETQDLIGCLEGALQSNVNETVVNDNTGFCGPASRELKIQNMREQCIKKLGAVKFEDVYEFIKKERSKDKLNPTNIAKGLKKLVKNVDDCFLVEQLCFYETET</sequence>
<keyword evidence="5" id="KW-0547">Nucleotide-binding</keyword>
<dbReference type="Proteomes" id="UP001347796">
    <property type="component" value="Unassembled WGS sequence"/>
</dbReference>
<evidence type="ECO:0000256" key="7">
    <source>
        <dbReference type="ARBA" id="ARBA00022840"/>
    </source>
</evidence>
<evidence type="ECO:0000256" key="3">
    <source>
        <dbReference type="ARBA" id="ARBA00022527"/>
    </source>
</evidence>
<evidence type="ECO:0000256" key="5">
    <source>
        <dbReference type="ARBA" id="ARBA00022741"/>
    </source>
</evidence>
<dbReference type="Gene3D" id="3.30.200.20">
    <property type="entry name" value="Phosphorylase Kinase, domain 1"/>
    <property type="match status" value="1"/>
</dbReference>
<keyword evidence="4" id="KW-0808">Transferase</keyword>
<keyword evidence="3" id="KW-0723">Serine/threonine-protein kinase</keyword>
<gene>
    <name evidence="12" type="ORF">SNE40_007148</name>
</gene>
<keyword evidence="13" id="KW-1185">Reference proteome</keyword>
<evidence type="ECO:0000256" key="4">
    <source>
        <dbReference type="ARBA" id="ARBA00022679"/>
    </source>
</evidence>
<comment type="caution">
    <text evidence="12">The sequence shown here is derived from an EMBL/GenBank/DDBJ whole genome shotgun (WGS) entry which is preliminary data.</text>
</comment>
<dbReference type="AlphaFoldDB" id="A0AAN8JZ27"/>
<dbReference type="GO" id="GO:0005524">
    <property type="term" value="F:ATP binding"/>
    <property type="evidence" value="ECO:0007669"/>
    <property type="project" value="UniProtKB-KW"/>
</dbReference>
<accession>A0AAN8JZ27</accession>
<dbReference type="PANTHER" id="PTHR44899">
    <property type="entry name" value="CAMK FAMILY PROTEIN KINASE"/>
    <property type="match status" value="1"/>
</dbReference>
<evidence type="ECO:0000256" key="6">
    <source>
        <dbReference type="ARBA" id="ARBA00022777"/>
    </source>
</evidence>
<dbReference type="GO" id="GO:0004674">
    <property type="term" value="F:protein serine/threonine kinase activity"/>
    <property type="evidence" value="ECO:0007669"/>
    <property type="project" value="UniProtKB-KW"/>
</dbReference>
<dbReference type="Pfam" id="PF00069">
    <property type="entry name" value="Pkinase"/>
    <property type="match status" value="1"/>
</dbReference>